<accession>A0A443VJN7</accession>
<keyword evidence="11" id="KW-1185">Reference proteome</keyword>
<dbReference type="EMBL" id="DACSEA010000015">
    <property type="protein sequence ID" value="HAT1607279.1"/>
    <property type="molecule type" value="Genomic_DNA"/>
</dbReference>
<evidence type="ECO:0000313" key="7">
    <source>
        <dbReference type="EMBL" id="VFS60479.1"/>
    </source>
</evidence>
<dbReference type="Proteomes" id="UP001293169">
    <property type="component" value="Unassembled WGS sequence"/>
</dbReference>
<dbReference type="Proteomes" id="UP000864422">
    <property type="component" value="Unassembled WGS sequence"/>
</dbReference>
<dbReference type="SUPFAM" id="SSF53474">
    <property type="entry name" value="alpha/beta-Hydrolases"/>
    <property type="match status" value="1"/>
</dbReference>
<keyword evidence="1 5" id="KW-0378">Hydrolase</keyword>
<name>A0A443VJN7_RAOPL</name>
<dbReference type="PRINTS" id="PR00111">
    <property type="entry name" value="ABHYDROLASE"/>
</dbReference>
<evidence type="ECO:0000313" key="3">
    <source>
        <dbReference type="EMBL" id="HAT1607279.1"/>
    </source>
</evidence>
<dbReference type="EMBL" id="FLAC01000009">
    <property type="protein sequence ID" value="SAP84412.1"/>
    <property type="molecule type" value="Genomic_DNA"/>
</dbReference>
<dbReference type="EMBL" id="CAADJE010000016">
    <property type="protein sequence ID" value="VFS60479.1"/>
    <property type="molecule type" value="Genomic_DNA"/>
</dbReference>
<reference evidence="3" key="4">
    <citation type="submission" date="2020-11" db="EMBL/GenBank/DDBJ databases">
        <authorList>
            <consortium name="NCBI Pathogen Detection Project"/>
        </authorList>
    </citation>
    <scope>NUCLEOTIDE SEQUENCE</scope>
    <source>
        <strain evidence="3">MISC063</strain>
    </source>
</reference>
<dbReference type="PANTHER" id="PTHR43798">
    <property type="entry name" value="MONOACYLGLYCEROL LIPASE"/>
    <property type="match status" value="1"/>
</dbReference>
<dbReference type="GO" id="GO:0018786">
    <property type="term" value="F:haloalkane dehalogenase activity"/>
    <property type="evidence" value="ECO:0007669"/>
    <property type="project" value="UniProtKB-EC"/>
</dbReference>
<dbReference type="Proteomes" id="UP000078124">
    <property type="component" value="Unassembled WGS sequence"/>
</dbReference>
<dbReference type="EMBL" id="QKOX01000020">
    <property type="protein sequence ID" value="RWT20709.1"/>
    <property type="molecule type" value="Genomic_DNA"/>
</dbReference>
<evidence type="ECO:0000259" key="2">
    <source>
        <dbReference type="Pfam" id="PF00561"/>
    </source>
</evidence>
<dbReference type="RefSeq" id="WP_032696283.1">
    <property type="nucleotide sequence ID" value="NZ_BIIS01000025.1"/>
</dbReference>
<dbReference type="GeneID" id="57430393"/>
<evidence type="ECO:0000313" key="5">
    <source>
        <dbReference type="EMBL" id="RWT20709.1"/>
    </source>
</evidence>
<evidence type="ECO:0000313" key="6">
    <source>
        <dbReference type="EMBL" id="SAP84412.1"/>
    </source>
</evidence>
<dbReference type="Proteomes" id="UP000288843">
    <property type="component" value="Unassembled WGS sequence"/>
</dbReference>
<dbReference type="GO" id="GO:0016020">
    <property type="term" value="C:membrane"/>
    <property type="evidence" value="ECO:0007669"/>
    <property type="project" value="TreeGrafter"/>
</dbReference>
<dbReference type="EC" id="3.8.1.5" evidence="6 7"/>
<reference evidence="5 9" key="3">
    <citation type="submission" date="2018-06" db="EMBL/GenBank/DDBJ databases">
        <title>Carbapenemase-producing Enterobacteriaceae present in wastewater treatment plant effluent and nearby surface waters in the US.</title>
        <authorList>
            <person name="Mathys D.A."/>
            <person name="Mollenkopf D.F."/>
            <person name="Feicht S.M."/>
            <person name="Adams R.J."/>
            <person name="Albers A.L."/>
            <person name="Stuever D.M."/>
            <person name="Daniels J.B."/>
            <person name="Wittum T.E."/>
        </authorList>
    </citation>
    <scope>NUCLEOTIDE SEQUENCE [LARGE SCALE GENOMIC DNA]</scope>
    <source>
        <strain evidence="5 9">GEO_47_Down_B</strain>
    </source>
</reference>
<protein>
    <submittedName>
        <fullName evidence="6">Alpha/beta fold family hydrolase</fullName>
        <ecNumber evidence="6 7">3.8.1.5</ecNumber>
    </submittedName>
    <submittedName>
        <fullName evidence="5">Alpha/beta hydrolase</fullName>
    </submittedName>
    <submittedName>
        <fullName evidence="7">Haloalkane dehalogenase</fullName>
    </submittedName>
</protein>
<dbReference type="Proteomes" id="UP000345637">
    <property type="component" value="Unassembled WGS sequence"/>
</dbReference>
<gene>
    <name evidence="6" type="primary">dhmA</name>
    <name evidence="5" type="ORF">DN603_18505</name>
    <name evidence="3" type="ORF">I8Y23_003621</name>
    <name evidence="7" type="ORF">NCTC12998_01332</name>
    <name evidence="6" type="ORF">SAMEA2273876_02711</name>
    <name evidence="4" type="ORF">U5E74_09970</name>
</gene>
<dbReference type="Pfam" id="PF00561">
    <property type="entry name" value="Abhydrolase_1"/>
    <property type="match status" value="1"/>
</dbReference>
<dbReference type="InterPro" id="IPR050266">
    <property type="entry name" value="AB_hydrolase_sf"/>
</dbReference>
<reference evidence="4 11" key="5">
    <citation type="submission" date="2023-12" db="EMBL/GenBank/DDBJ databases">
        <title>N/s.</title>
        <authorList>
            <person name="Dale J."/>
        </authorList>
    </citation>
    <scope>NUCLEOTIDE SEQUENCE [LARGE SCALE GENOMIC DNA]</scope>
    <source>
        <strain evidence="4 11">2023EL-01226</strain>
    </source>
</reference>
<evidence type="ECO:0000313" key="9">
    <source>
        <dbReference type="Proteomes" id="UP000288843"/>
    </source>
</evidence>
<dbReference type="EMBL" id="JAXUDK010000006">
    <property type="protein sequence ID" value="MDZ7465985.1"/>
    <property type="molecule type" value="Genomic_DNA"/>
</dbReference>
<evidence type="ECO:0000313" key="8">
    <source>
        <dbReference type="Proteomes" id="UP000078124"/>
    </source>
</evidence>
<dbReference type="AlphaFoldDB" id="A0A443VJN7"/>
<proteinExistence type="predicted"/>
<dbReference type="Gene3D" id="3.40.50.1820">
    <property type="entry name" value="alpha/beta hydrolase"/>
    <property type="match status" value="1"/>
</dbReference>
<evidence type="ECO:0000313" key="10">
    <source>
        <dbReference type="Proteomes" id="UP000345637"/>
    </source>
</evidence>
<evidence type="ECO:0000313" key="11">
    <source>
        <dbReference type="Proteomes" id="UP001293169"/>
    </source>
</evidence>
<dbReference type="InterPro" id="IPR029058">
    <property type="entry name" value="AB_hydrolase_fold"/>
</dbReference>
<feature type="domain" description="AB hydrolase-1" evidence="2">
    <location>
        <begin position="24"/>
        <end position="124"/>
    </location>
</feature>
<organism evidence="5 9">
    <name type="scientific">Raoultella planticola</name>
    <name type="common">Klebsiella planticola</name>
    <dbReference type="NCBI Taxonomy" id="575"/>
    <lineage>
        <taxon>Bacteria</taxon>
        <taxon>Pseudomonadati</taxon>
        <taxon>Pseudomonadota</taxon>
        <taxon>Gammaproteobacteria</taxon>
        <taxon>Enterobacterales</taxon>
        <taxon>Enterobacteriaceae</taxon>
        <taxon>Klebsiella/Raoultella group</taxon>
        <taxon>Raoultella</taxon>
    </lineage>
</organism>
<evidence type="ECO:0000256" key="1">
    <source>
        <dbReference type="ARBA" id="ARBA00022801"/>
    </source>
</evidence>
<reference evidence="6 8" key="1">
    <citation type="submission" date="2016-05" db="EMBL/GenBank/DDBJ databases">
        <authorList>
            <consortium name="Pathogen Informatics"/>
        </authorList>
    </citation>
    <scope>NUCLEOTIDE SEQUENCE [LARGE SCALE GENOMIC DNA]</scope>
    <source>
        <strain evidence="6 8">2880STDY5682802</strain>
        <strain evidence="7 10">NCTC12998</strain>
    </source>
</reference>
<dbReference type="PANTHER" id="PTHR43798:SF31">
    <property type="entry name" value="AB HYDROLASE SUPERFAMILY PROTEIN YCLE"/>
    <property type="match status" value="1"/>
</dbReference>
<evidence type="ECO:0000313" key="4">
    <source>
        <dbReference type="EMBL" id="MDZ7465985.1"/>
    </source>
</evidence>
<reference evidence="3" key="2">
    <citation type="journal article" date="2018" name="Genome Biol.">
        <title>SKESA: strategic k-mer extension for scrupulous assemblies.</title>
        <authorList>
            <person name="Souvorov A."/>
            <person name="Agarwala R."/>
            <person name="Lipman D.J."/>
        </authorList>
    </citation>
    <scope>NUCLEOTIDE SEQUENCE</scope>
    <source>
        <strain evidence="3">MISC063</strain>
    </source>
</reference>
<dbReference type="InterPro" id="IPR000073">
    <property type="entry name" value="AB_hydrolase_1"/>
</dbReference>
<sequence length="261" mass="27549">MKSYFSSFAGATVRWFDFPGHGDPVVFIHGLGCASSYDYPGVVTDPAFSGQRALLIDLPGFGYSDKPGSFGYGTAEQARVVVELLDSLQLTRCSLFGHSMGGSIAIEAAELLGRRVQALLVSEPNLYAGGGMYSRAIAAQPEAGFVARGFADLLAAETSPWAGCLQNSAPWAVWRGASSLVDGVSPSWFARFQQLSCRKALIYGELSLPAQEADDVVAAGIPLLVVPDAGHSMAWENPVALADCMAQFFSRAQADGEISPG</sequence>